<dbReference type="CDD" id="cd19500">
    <property type="entry name" value="RecA-like_Lon"/>
    <property type="match status" value="1"/>
</dbReference>
<feature type="domain" description="Lon proteolytic" evidence="11">
    <location>
        <begin position="818"/>
        <end position="1001"/>
    </location>
</feature>
<evidence type="ECO:0000313" key="13">
    <source>
        <dbReference type="Proteomes" id="UP000249723"/>
    </source>
</evidence>
<dbReference type="STRING" id="289078.A0A2X0MJP5"/>
<dbReference type="InterPro" id="IPR008268">
    <property type="entry name" value="Peptidase_S16_AS"/>
</dbReference>
<dbReference type="GO" id="GO:0004176">
    <property type="term" value="F:ATP-dependent peptidase activity"/>
    <property type="evidence" value="ECO:0007669"/>
    <property type="project" value="UniProtKB-UniRule"/>
</dbReference>
<dbReference type="FunFam" id="3.40.50.300:FF:000021">
    <property type="entry name" value="Lon protease homolog"/>
    <property type="match status" value="1"/>
</dbReference>
<dbReference type="Pfam" id="PF00004">
    <property type="entry name" value="AAA"/>
    <property type="match status" value="1"/>
</dbReference>
<sequence length="1025" mass="111736">MASRSYNIPTHLPILPLPETQVLYPSLVLSIQVVSKHSVALLQNVLREAEQNSGNKPLIIGVVPLKDTSSPTTGPPARPTPNPTSNRRDPYRTPPQSDDESDNQNKSNSAKSRAVVLHKSSAAQGKPPIADLFGCKSFKPVWCGFIVVLEGLARIVLHMDDFGPSTLPFHETTVTVLKSTPLSSSSPLLEALQAIANQVLTSLSAIAPLSLLLNRRLKSLIGSLTPETAPTLVDALIGSIPTNSTTGLLFSDRLAILSTLGGDDRVAQAIEILGRVDESLNLKKRIGDKVDQNTSRRQREYLLMQQLIAIRQELEELAANDVKNGRASSSPLSRLRGGPGDKKKSPVDDDDDDEENEENEMAELEKKIKAKAWTEESRKVVMREFKRLKKSPPQGAEHGVIRNYVEWLLALPWNESTPLPLSRDFIEQARKKLDDDHYGLEKVKKRLLEWLAVLRLKQEQWEVDNAAAVASLEQAQLTDGTPARGFNEDAVDSTVGQVVASTNDSAPPPTAAPSVPAPSRQNVVAKPRDKGPILLLCGPPGTGKTSIAKSLASAMGRKFQRISLGGVRDEAEIRGHRRTYVAALPGAIAQALRKCGTNNPVILLDEIDKLGSSNTHGDPGAALLEVLDPEQNYSFEDHYLGIPLDLSSVLFIATANSLDTISEPLFDRLETIELSGYVVSVSHKVCPGLVAALIERPFFIQHSEKLAIAKKYLIPKQVKANSLPADLLSIPDDVLLHLITSYTHEAGVRTLEREIGAVCRAKAVEYTKARDEAEAAKDPRGRLGADVTKYGYRVDLTKEDIGDILGQSRHDAEEMDRENMIGVSTGLAYRGSGNGGVLHIETTSMPGHGNFKLTGQLGDVITESAGLALAWTKSHAHQLGIATSRTEDAFKDLDIHLHLPSGSIKKDGPSAGVAMVVAIVSLMREIRMIKGVAMTGEITLRGNGGIREKVLGAHRAGIRTLILPFKNRRDVKDDLPLEIQNDIEFIFVRNIFEALEAAFGKEALWRGREGDRIRDMVFSEMASRL</sequence>
<keyword evidence="2 8" id="KW-0547">Nucleotide-binding</keyword>
<evidence type="ECO:0000256" key="10">
    <source>
        <dbReference type="SAM" id="MobiDB-lite"/>
    </source>
</evidence>
<dbReference type="OrthoDB" id="2411602at2759"/>
<dbReference type="SUPFAM" id="SSF52540">
    <property type="entry name" value="P-loop containing nucleoside triphosphate hydrolases"/>
    <property type="match status" value="1"/>
</dbReference>
<keyword evidence="13" id="KW-1185">Reference proteome</keyword>
<feature type="compositionally biased region" description="Acidic residues" evidence="10">
    <location>
        <begin position="348"/>
        <end position="362"/>
    </location>
</feature>
<feature type="region of interest" description="Disordered" evidence="10">
    <location>
        <begin position="64"/>
        <end position="118"/>
    </location>
</feature>
<dbReference type="Proteomes" id="UP000249723">
    <property type="component" value="Unassembled WGS sequence"/>
</dbReference>
<keyword evidence="3 7" id="KW-0378">Hydrolase</keyword>
<gene>
    <name evidence="12" type="ORF">BZ3500_MVSOF-1268-A1-R1_CHR12-2G03919</name>
</gene>
<dbReference type="PRINTS" id="PR00830">
    <property type="entry name" value="ENDOLAPTASE"/>
</dbReference>
<dbReference type="Gene3D" id="1.10.8.60">
    <property type="match status" value="1"/>
</dbReference>
<comment type="similarity">
    <text evidence="7 8">Belongs to the peptidase S16 family.</text>
</comment>
<protein>
    <recommendedName>
        <fullName evidence="9">Lon protease homolog</fullName>
        <ecNumber evidence="9">3.4.21.-</ecNumber>
    </recommendedName>
</protein>
<dbReference type="Pfam" id="PF02190">
    <property type="entry name" value="LON_substr_bdg"/>
    <property type="match status" value="1"/>
</dbReference>
<dbReference type="EMBL" id="FMWP01000052">
    <property type="protein sequence ID" value="SCZ94470.1"/>
    <property type="molecule type" value="Genomic_DNA"/>
</dbReference>
<dbReference type="InterPro" id="IPR008269">
    <property type="entry name" value="Lon_proteolytic"/>
</dbReference>
<feature type="active site" evidence="7">
    <location>
        <position position="910"/>
    </location>
</feature>
<dbReference type="GO" id="GO:0006508">
    <property type="term" value="P:proteolysis"/>
    <property type="evidence" value="ECO:0007669"/>
    <property type="project" value="UniProtKB-KW"/>
</dbReference>
<feature type="active site" evidence="7">
    <location>
        <position position="949"/>
    </location>
</feature>
<dbReference type="GO" id="GO:0004252">
    <property type="term" value="F:serine-type endopeptidase activity"/>
    <property type="evidence" value="ECO:0007669"/>
    <property type="project" value="UniProtKB-UniRule"/>
</dbReference>
<dbReference type="AlphaFoldDB" id="A0A2X0MJP5"/>
<dbReference type="Pfam" id="PF22667">
    <property type="entry name" value="Lon_lid"/>
    <property type="match status" value="1"/>
</dbReference>
<dbReference type="InterPro" id="IPR003959">
    <property type="entry name" value="ATPase_AAA_core"/>
</dbReference>
<dbReference type="GO" id="GO:0005524">
    <property type="term" value="F:ATP binding"/>
    <property type="evidence" value="ECO:0007669"/>
    <property type="project" value="UniProtKB-KW"/>
</dbReference>
<reference evidence="13" key="1">
    <citation type="submission" date="2016-10" db="EMBL/GenBank/DDBJ databases">
        <authorList>
            <person name="Jeantristanb JTB J.-T."/>
            <person name="Ricardo R."/>
        </authorList>
    </citation>
    <scope>NUCLEOTIDE SEQUENCE [LARGE SCALE GENOMIC DNA]</scope>
</reference>
<keyword evidence="1 7" id="KW-0645">Protease</keyword>
<dbReference type="InterPro" id="IPR027065">
    <property type="entry name" value="Lon_Prtase"/>
</dbReference>
<evidence type="ECO:0000256" key="5">
    <source>
        <dbReference type="ARBA" id="ARBA00022840"/>
    </source>
</evidence>
<comment type="catalytic activity">
    <reaction evidence="6">
        <text>Hydrolysis of proteins in presence of ATP.</text>
        <dbReference type="EC" id="3.4.21.53"/>
    </reaction>
</comment>
<dbReference type="GO" id="GO:0016887">
    <property type="term" value="F:ATP hydrolysis activity"/>
    <property type="evidence" value="ECO:0007669"/>
    <property type="project" value="InterPro"/>
</dbReference>
<dbReference type="InterPro" id="IPR027417">
    <property type="entry name" value="P-loop_NTPase"/>
</dbReference>
<dbReference type="GO" id="GO:0030163">
    <property type="term" value="P:protein catabolic process"/>
    <property type="evidence" value="ECO:0007669"/>
    <property type="project" value="InterPro"/>
</dbReference>
<feature type="compositionally biased region" description="Pro residues" evidence="10">
    <location>
        <begin position="73"/>
        <end position="82"/>
    </location>
</feature>
<dbReference type="PANTHER" id="PTHR10046">
    <property type="entry name" value="ATP DEPENDENT LON PROTEASE FAMILY MEMBER"/>
    <property type="match status" value="1"/>
</dbReference>
<evidence type="ECO:0000256" key="1">
    <source>
        <dbReference type="ARBA" id="ARBA00022670"/>
    </source>
</evidence>
<feature type="region of interest" description="Disordered" evidence="10">
    <location>
        <begin position="499"/>
        <end position="524"/>
    </location>
</feature>
<evidence type="ECO:0000256" key="2">
    <source>
        <dbReference type="ARBA" id="ARBA00022741"/>
    </source>
</evidence>
<name>A0A2X0MJP5_9BASI</name>
<dbReference type="Gene3D" id="1.20.5.5270">
    <property type="match status" value="1"/>
</dbReference>
<dbReference type="InterPro" id="IPR014721">
    <property type="entry name" value="Ribsml_uS5_D2-typ_fold_subgr"/>
</dbReference>
<keyword evidence="5 8" id="KW-0067">ATP-binding</keyword>
<dbReference type="SMART" id="SM00382">
    <property type="entry name" value="AAA"/>
    <property type="match status" value="1"/>
</dbReference>
<dbReference type="InterPro" id="IPR020568">
    <property type="entry name" value="Ribosomal_Su5_D2-typ_SF"/>
</dbReference>
<dbReference type="Gene3D" id="3.40.50.300">
    <property type="entry name" value="P-loop containing nucleotide triphosphate hydrolases"/>
    <property type="match status" value="1"/>
</dbReference>
<dbReference type="EC" id="3.4.21.-" evidence="9"/>
<dbReference type="Gene3D" id="3.30.230.10">
    <property type="match status" value="1"/>
</dbReference>
<dbReference type="PROSITE" id="PS01046">
    <property type="entry name" value="LON_SER"/>
    <property type="match status" value="1"/>
</dbReference>
<dbReference type="SMART" id="SM00464">
    <property type="entry name" value="LON"/>
    <property type="match status" value="1"/>
</dbReference>
<evidence type="ECO:0000256" key="6">
    <source>
        <dbReference type="ARBA" id="ARBA00050665"/>
    </source>
</evidence>
<dbReference type="InterPro" id="IPR054594">
    <property type="entry name" value="Lon_lid"/>
</dbReference>
<dbReference type="InterPro" id="IPR003111">
    <property type="entry name" value="Lon_prtase_N"/>
</dbReference>
<dbReference type="PROSITE" id="PS51786">
    <property type="entry name" value="LON_PROTEOLYTIC"/>
    <property type="match status" value="1"/>
</dbReference>
<dbReference type="Gene3D" id="1.20.58.1480">
    <property type="match status" value="1"/>
</dbReference>
<keyword evidence="4 7" id="KW-0720">Serine protease</keyword>
<evidence type="ECO:0000256" key="3">
    <source>
        <dbReference type="ARBA" id="ARBA00022801"/>
    </source>
</evidence>
<proteinExistence type="inferred from homology"/>
<accession>A0A2X0MJP5</accession>
<evidence type="ECO:0000256" key="4">
    <source>
        <dbReference type="ARBA" id="ARBA00022825"/>
    </source>
</evidence>
<evidence type="ECO:0000256" key="9">
    <source>
        <dbReference type="RuleBase" id="RU000592"/>
    </source>
</evidence>
<feature type="region of interest" description="Disordered" evidence="10">
    <location>
        <begin position="321"/>
        <end position="364"/>
    </location>
</feature>
<evidence type="ECO:0000256" key="8">
    <source>
        <dbReference type="RuleBase" id="RU000591"/>
    </source>
</evidence>
<dbReference type="Pfam" id="PF05362">
    <property type="entry name" value="Lon_C"/>
    <property type="match status" value="1"/>
</dbReference>
<dbReference type="SUPFAM" id="SSF54211">
    <property type="entry name" value="Ribosomal protein S5 domain 2-like"/>
    <property type="match status" value="1"/>
</dbReference>
<evidence type="ECO:0000313" key="12">
    <source>
        <dbReference type="EMBL" id="SCZ94470.1"/>
    </source>
</evidence>
<evidence type="ECO:0000256" key="7">
    <source>
        <dbReference type="PROSITE-ProRule" id="PRU01122"/>
    </source>
</evidence>
<evidence type="ECO:0000259" key="11">
    <source>
        <dbReference type="PROSITE" id="PS51786"/>
    </source>
</evidence>
<dbReference type="InterPro" id="IPR003593">
    <property type="entry name" value="AAA+_ATPase"/>
</dbReference>
<organism evidence="12 13">
    <name type="scientific">Microbotryum saponariae</name>
    <dbReference type="NCBI Taxonomy" id="289078"/>
    <lineage>
        <taxon>Eukaryota</taxon>
        <taxon>Fungi</taxon>
        <taxon>Dikarya</taxon>
        <taxon>Basidiomycota</taxon>
        <taxon>Pucciniomycotina</taxon>
        <taxon>Microbotryomycetes</taxon>
        <taxon>Microbotryales</taxon>
        <taxon>Microbotryaceae</taxon>
        <taxon>Microbotryum</taxon>
    </lineage>
</organism>